<comment type="caution">
    <text evidence="6">The sequence shown here is derived from an EMBL/GenBank/DDBJ whole genome shotgun (WGS) entry which is preliminary data.</text>
</comment>
<proteinExistence type="predicted"/>
<evidence type="ECO:0000313" key="7">
    <source>
        <dbReference type="Proteomes" id="UP000324853"/>
    </source>
</evidence>
<feature type="domain" description="Rieske" evidence="5">
    <location>
        <begin position="4"/>
        <end position="115"/>
    </location>
</feature>
<dbReference type="EMBL" id="VSSR01000094">
    <property type="protein sequence ID" value="TYL71894.1"/>
    <property type="molecule type" value="Genomic_DNA"/>
</dbReference>
<accession>A0A5S4VVH4</accession>
<dbReference type="GO" id="GO:0051537">
    <property type="term" value="F:2 iron, 2 sulfur cluster binding"/>
    <property type="evidence" value="ECO:0007669"/>
    <property type="project" value="UniProtKB-KW"/>
</dbReference>
<keyword evidence="7" id="KW-1185">Reference proteome</keyword>
<dbReference type="PANTHER" id="PTHR21496">
    <property type="entry name" value="FERREDOXIN-RELATED"/>
    <property type="match status" value="1"/>
</dbReference>
<organism evidence="6 7">
    <name type="scientific">Bradyrhizobium cytisi</name>
    <dbReference type="NCBI Taxonomy" id="515489"/>
    <lineage>
        <taxon>Bacteria</taxon>
        <taxon>Pseudomonadati</taxon>
        <taxon>Pseudomonadota</taxon>
        <taxon>Alphaproteobacteria</taxon>
        <taxon>Hyphomicrobiales</taxon>
        <taxon>Nitrobacteraceae</taxon>
        <taxon>Bradyrhizobium</taxon>
    </lineage>
</organism>
<evidence type="ECO:0000256" key="1">
    <source>
        <dbReference type="ARBA" id="ARBA00022714"/>
    </source>
</evidence>
<keyword evidence="2" id="KW-0479">Metal-binding</keyword>
<dbReference type="Gene3D" id="2.102.10.10">
    <property type="entry name" value="Rieske [2Fe-2S] iron-sulphur domain"/>
    <property type="match status" value="1"/>
</dbReference>
<evidence type="ECO:0000256" key="2">
    <source>
        <dbReference type="ARBA" id="ARBA00022723"/>
    </source>
</evidence>
<dbReference type="RefSeq" id="WP_148756309.1">
    <property type="nucleotide sequence ID" value="NZ_VSSR01000094.1"/>
</dbReference>
<protein>
    <submittedName>
        <fullName evidence="6">Rieske (2Fe-2S) protein</fullName>
    </submittedName>
</protein>
<dbReference type="GO" id="GO:0046872">
    <property type="term" value="F:metal ion binding"/>
    <property type="evidence" value="ECO:0007669"/>
    <property type="project" value="UniProtKB-KW"/>
</dbReference>
<keyword evidence="4" id="KW-0411">Iron-sulfur</keyword>
<dbReference type="Proteomes" id="UP000324853">
    <property type="component" value="Unassembled WGS sequence"/>
</dbReference>
<keyword evidence="1" id="KW-0001">2Fe-2S</keyword>
<evidence type="ECO:0000313" key="6">
    <source>
        <dbReference type="EMBL" id="TYL71894.1"/>
    </source>
</evidence>
<dbReference type="Pfam" id="PF00355">
    <property type="entry name" value="Rieske"/>
    <property type="match status" value="1"/>
</dbReference>
<evidence type="ECO:0000256" key="4">
    <source>
        <dbReference type="ARBA" id="ARBA00023014"/>
    </source>
</evidence>
<sequence>MSSHIVATVDEIAHGTCKIVVVRGREIGVFRIHDEFFALINRCPHQGAELCKGMLVSRSESELPGQYELTHRGEMLRCPWHCWEFDIRTGQSWCDPESVKARTFAVAVESGESLAKGPYVAETVPVSIDRNYIVLTL</sequence>
<evidence type="ECO:0000256" key="3">
    <source>
        <dbReference type="ARBA" id="ARBA00023004"/>
    </source>
</evidence>
<dbReference type="PROSITE" id="PS51296">
    <property type="entry name" value="RIESKE"/>
    <property type="match status" value="1"/>
</dbReference>
<evidence type="ECO:0000259" key="5">
    <source>
        <dbReference type="PROSITE" id="PS51296"/>
    </source>
</evidence>
<dbReference type="AlphaFoldDB" id="A0A5S4VVH4"/>
<gene>
    <name evidence="6" type="ORF">FXB38_39515</name>
</gene>
<dbReference type="SUPFAM" id="SSF50022">
    <property type="entry name" value="ISP domain"/>
    <property type="match status" value="1"/>
</dbReference>
<dbReference type="InterPro" id="IPR036922">
    <property type="entry name" value="Rieske_2Fe-2S_sf"/>
</dbReference>
<reference evidence="6 7" key="1">
    <citation type="submission" date="2019-08" db="EMBL/GenBank/DDBJ databases">
        <title>Bradyrhizobium hipponensis sp. nov., a rhizobium isolated from a Lupinus angustifolius root nodule in Tunisia.</title>
        <authorList>
            <person name="Off K."/>
            <person name="Rejili M."/>
            <person name="Mars M."/>
            <person name="Brachmann A."/>
            <person name="Marin M."/>
        </authorList>
    </citation>
    <scope>NUCLEOTIDE SEQUENCE [LARGE SCALE GENOMIC DNA]</scope>
    <source>
        <strain evidence="6 7">CTAW11</strain>
    </source>
</reference>
<keyword evidence="3" id="KW-0408">Iron</keyword>
<name>A0A5S4VVH4_9BRAD</name>
<dbReference type="InterPro" id="IPR017941">
    <property type="entry name" value="Rieske_2Fe-2S"/>
</dbReference>
<dbReference type="OrthoDB" id="9794175at2"/>
<dbReference type="PANTHER" id="PTHR21496:SF23">
    <property type="entry name" value="3-PHENYLPROPIONATE_CINNAMIC ACID DIOXYGENASE FERREDOXIN SUBUNIT"/>
    <property type="match status" value="1"/>
</dbReference>